<sequence>MTALSHLQAVLKQGHFAVTAEIGPPMSANVNLVRQKAGYYKGYVDAANITDNQSAVVRMSSIATAAIVQQEGVETVFQMTCRDRNRIALQSDILGAAGLGLKNLLCLSGDHQSFGNDPQAKNVYDLDSIQLIHTVKGMRDDKRFINGKEIKTEPQMFIGAAAHPFAQPTELYLISMGKKIAAGVQFFQTQAIFDVEGFGDWMKAVREMGYHKQAYILAGIIPIKTARSLKIMNDTVAGIRIPPDLIKRMDSADNQEEEGMRITLEIIEAVRKIDGVAGIHLMPVSSEQITPVVVQRAGLYPRPQAEVQ</sequence>
<dbReference type="CDD" id="cd00537">
    <property type="entry name" value="MTHFR"/>
    <property type="match status" value="1"/>
</dbReference>
<keyword evidence="5 8" id="KW-0274">FAD</keyword>
<comment type="cofactor">
    <cofactor evidence="1 8">
        <name>FAD</name>
        <dbReference type="ChEBI" id="CHEBI:57692"/>
    </cofactor>
</comment>
<dbReference type="GO" id="GO:0009086">
    <property type="term" value="P:methionine biosynthetic process"/>
    <property type="evidence" value="ECO:0007669"/>
    <property type="project" value="TreeGrafter"/>
</dbReference>
<accession>F4A1X5</accession>
<evidence type="ECO:0000256" key="4">
    <source>
        <dbReference type="ARBA" id="ARBA00022630"/>
    </source>
</evidence>
<evidence type="ECO:0000313" key="9">
    <source>
        <dbReference type="EMBL" id="AEE96091.1"/>
    </source>
</evidence>
<dbReference type="RefSeq" id="WP_013780521.1">
    <property type="nucleotide sequence ID" value="NC_015520.1"/>
</dbReference>
<evidence type="ECO:0000256" key="5">
    <source>
        <dbReference type="ARBA" id="ARBA00022827"/>
    </source>
</evidence>
<dbReference type="PANTHER" id="PTHR45754">
    <property type="entry name" value="METHYLENETETRAHYDROFOLATE REDUCTASE"/>
    <property type="match status" value="1"/>
</dbReference>
<dbReference type="Pfam" id="PF02219">
    <property type="entry name" value="MTHFR"/>
    <property type="match status" value="1"/>
</dbReference>
<evidence type="ECO:0000256" key="6">
    <source>
        <dbReference type="ARBA" id="ARBA00023002"/>
    </source>
</evidence>
<dbReference type="eggNOG" id="COG0685">
    <property type="taxonomic scope" value="Bacteria"/>
</dbReference>
<dbReference type="STRING" id="697281.Mahau_0893"/>
<reference evidence="9 10" key="2">
    <citation type="journal article" date="2011" name="Stand. Genomic Sci.">
        <title>Complete genome sequence of Mahella australiensis type strain (50-1 BON).</title>
        <authorList>
            <person name="Sikorski J."/>
            <person name="Teshima H."/>
            <person name="Nolan M."/>
            <person name="Lucas S."/>
            <person name="Hammon N."/>
            <person name="Deshpande S."/>
            <person name="Cheng J.F."/>
            <person name="Pitluck S."/>
            <person name="Liolios K."/>
            <person name="Pagani I."/>
            <person name="Ivanova N."/>
            <person name="Huntemann M."/>
            <person name="Mavromatis K."/>
            <person name="Ovchinikova G."/>
            <person name="Pati A."/>
            <person name="Tapia R."/>
            <person name="Han C."/>
            <person name="Goodwin L."/>
            <person name="Chen A."/>
            <person name="Palaniappan K."/>
            <person name="Land M."/>
            <person name="Hauser L."/>
            <person name="Ngatchou-Djao O.D."/>
            <person name="Rohde M."/>
            <person name="Pukall R."/>
            <person name="Spring S."/>
            <person name="Abt B."/>
            <person name="Goker M."/>
            <person name="Detter J.C."/>
            <person name="Woyke T."/>
            <person name="Bristow J."/>
            <person name="Markowitz V."/>
            <person name="Hugenholtz P."/>
            <person name="Eisen J.A."/>
            <person name="Kyrpides N.C."/>
            <person name="Klenk H.P."/>
            <person name="Lapidus A."/>
        </authorList>
    </citation>
    <scope>NUCLEOTIDE SEQUENCE [LARGE SCALE GENOMIC DNA]</scope>
    <source>
        <strain evidence="10">DSM 15567 / CIP 107919 / 50-1 BON</strain>
    </source>
</reference>
<dbReference type="GO" id="GO:0071949">
    <property type="term" value="F:FAD binding"/>
    <property type="evidence" value="ECO:0007669"/>
    <property type="project" value="TreeGrafter"/>
</dbReference>
<dbReference type="AlphaFoldDB" id="F4A1X5"/>
<keyword evidence="6 8" id="KW-0560">Oxidoreductase</keyword>
<dbReference type="InterPro" id="IPR029041">
    <property type="entry name" value="FAD-linked_oxidoreductase-like"/>
</dbReference>
<gene>
    <name evidence="9" type="ordered locus">Mahau_0893</name>
</gene>
<dbReference type="UniPathway" id="UPA00193"/>
<dbReference type="GO" id="GO:0035999">
    <property type="term" value="P:tetrahydrofolate interconversion"/>
    <property type="evidence" value="ECO:0007669"/>
    <property type="project" value="UniProtKB-UniPathway"/>
</dbReference>
<evidence type="ECO:0000256" key="7">
    <source>
        <dbReference type="ARBA" id="ARBA00048628"/>
    </source>
</evidence>
<dbReference type="KEGG" id="mas:Mahau_0893"/>
<proteinExistence type="inferred from homology"/>
<protein>
    <recommendedName>
        <fullName evidence="8">Methylenetetrahydrofolate reductase</fullName>
    </recommendedName>
</protein>
<evidence type="ECO:0000256" key="1">
    <source>
        <dbReference type="ARBA" id="ARBA00001974"/>
    </source>
</evidence>
<organism evidence="9 10">
    <name type="scientific">Mahella australiensis (strain DSM 15567 / CIP 107919 / 50-1 BON)</name>
    <dbReference type="NCBI Taxonomy" id="697281"/>
    <lineage>
        <taxon>Bacteria</taxon>
        <taxon>Bacillati</taxon>
        <taxon>Bacillota</taxon>
        <taxon>Clostridia</taxon>
        <taxon>Thermoanaerobacterales</taxon>
        <taxon>Thermoanaerobacterales Family IV. Incertae Sedis</taxon>
        <taxon>Mahella</taxon>
    </lineage>
</organism>
<dbReference type="Gene3D" id="3.20.20.220">
    <property type="match status" value="1"/>
</dbReference>
<dbReference type="PANTHER" id="PTHR45754:SF3">
    <property type="entry name" value="METHYLENETETRAHYDROFOLATE REDUCTASE (NADPH)"/>
    <property type="match status" value="1"/>
</dbReference>
<dbReference type="GO" id="GO:0106312">
    <property type="term" value="F:methylenetetrahydrofolate reductase (NADH) activity"/>
    <property type="evidence" value="ECO:0007669"/>
    <property type="project" value="UniProtKB-EC"/>
</dbReference>
<comment type="catalytic activity">
    <reaction evidence="7">
        <text>(6S)-5-methyl-5,6,7,8-tetrahydrofolate + NAD(+) = (6R)-5,10-methylene-5,6,7,8-tetrahydrofolate + NADH + H(+)</text>
        <dbReference type="Rhea" id="RHEA:19821"/>
        <dbReference type="ChEBI" id="CHEBI:15378"/>
        <dbReference type="ChEBI" id="CHEBI:15636"/>
        <dbReference type="ChEBI" id="CHEBI:18608"/>
        <dbReference type="ChEBI" id="CHEBI:57540"/>
        <dbReference type="ChEBI" id="CHEBI:57945"/>
        <dbReference type="EC" id="1.5.1.54"/>
    </reaction>
    <physiologicalReaction direction="right-to-left" evidence="7">
        <dbReference type="Rhea" id="RHEA:19823"/>
    </physiologicalReaction>
</comment>
<evidence type="ECO:0000313" key="10">
    <source>
        <dbReference type="Proteomes" id="UP000008457"/>
    </source>
</evidence>
<dbReference type="InterPro" id="IPR003171">
    <property type="entry name" value="Mehydrof_redctse-like"/>
</dbReference>
<keyword evidence="10" id="KW-1185">Reference proteome</keyword>
<dbReference type="SUPFAM" id="SSF51730">
    <property type="entry name" value="FAD-linked oxidoreductase"/>
    <property type="match status" value="1"/>
</dbReference>
<evidence type="ECO:0000256" key="2">
    <source>
        <dbReference type="ARBA" id="ARBA00004777"/>
    </source>
</evidence>
<reference evidence="10" key="1">
    <citation type="submission" date="2010-11" db="EMBL/GenBank/DDBJ databases">
        <title>The complete genome of Mahella australiensis DSM 15567.</title>
        <authorList>
            <consortium name="US DOE Joint Genome Institute (JGI-PGF)"/>
            <person name="Lucas S."/>
            <person name="Copeland A."/>
            <person name="Lapidus A."/>
            <person name="Bruce D."/>
            <person name="Goodwin L."/>
            <person name="Pitluck S."/>
            <person name="Kyrpides N."/>
            <person name="Mavromatis K."/>
            <person name="Pagani I."/>
            <person name="Ivanova N."/>
            <person name="Teshima H."/>
            <person name="Brettin T."/>
            <person name="Detter J.C."/>
            <person name="Han C."/>
            <person name="Tapia R."/>
            <person name="Land M."/>
            <person name="Hauser L."/>
            <person name="Markowitz V."/>
            <person name="Cheng J.-F."/>
            <person name="Hugenholtz P."/>
            <person name="Woyke T."/>
            <person name="Wu D."/>
            <person name="Spring S."/>
            <person name="Pukall R."/>
            <person name="Steenblock K."/>
            <person name="Schneider S."/>
            <person name="Klenk H.-P."/>
            <person name="Eisen J.A."/>
        </authorList>
    </citation>
    <scope>NUCLEOTIDE SEQUENCE [LARGE SCALE GENOMIC DNA]</scope>
    <source>
        <strain evidence="10">DSM 15567 / CIP 107919 / 50-1 BON</strain>
    </source>
</reference>
<dbReference type="HOGENOM" id="CLU_057297_2_0_9"/>
<name>F4A1X5_MAHA5</name>
<dbReference type="OrthoDB" id="9803687at2"/>
<dbReference type="Proteomes" id="UP000008457">
    <property type="component" value="Chromosome"/>
</dbReference>
<evidence type="ECO:0000256" key="8">
    <source>
        <dbReference type="RuleBase" id="RU003862"/>
    </source>
</evidence>
<dbReference type="EMBL" id="CP002360">
    <property type="protein sequence ID" value="AEE96091.1"/>
    <property type="molecule type" value="Genomic_DNA"/>
</dbReference>
<keyword evidence="4 8" id="KW-0285">Flavoprotein</keyword>
<comment type="pathway">
    <text evidence="2 8">One-carbon metabolism; tetrahydrofolate interconversion.</text>
</comment>
<dbReference type="GO" id="GO:0005829">
    <property type="term" value="C:cytosol"/>
    <property type="evidence" value="ECO:0007669"/>
    <property type="project" value="TreeGrafter"/>
</dbReference>
<evidence type="ECO:0000256" key="3">
    <source>
        <dbReference type="ARBA" id="ARBA00006743"/>
    </source>
</evidence>
<comment type="similarity">
    <text evidence="3 8">Belongs to the methylenetetrahydrofolate reductase family.</text>
</comment>